<comment type="caution">
    <text evidence="2">The sequence shown here is derived from an EMBL/GenBank/DDBJ whole genome shotgun (WGS) entry which is preliminary data.</text>
</comment>
<organism evidence="2 3">
    <name type="scientific">Bacteroides xylanisolvens</name>
    <dbReference type="NCBI Taxonomy" id="371601"/>
    <lineage>
        <taxon>Bacteria</taxon>
        <taxon>Pseudomonadati</taxon>
        <taxon>Bacteroidota</taxon>
        <taxon>Bacteroidia</taxon>
        <taxon>Bacteroidales</taxon>
        <taxon>Bacteroidaceae</taxon>
        <taxon>Bacteroides</taxon>
    </lineage>
</organism>
<dbReference type="Proteomes" id="UP000196036">
    <property type="component" value="Unassembled WGS sequence"/>
</dbReference>
<feature type="transmembrane region" description="Helical" evidence="1">
    <location>
        <begin position="12"/>
        <end position="37"/>
    </location>
</feature>
<dbReference type="EMBL" id="NFLW01000042">
    <property type="protein sequence ID" value="OUQ63851.1"/>
    <property type="molecule type" value="Genomic_DNA"/>
</dbReference>
<reference evidence="3" key="1">
    <citation type="submission" date="2017-04" db="EMBL/GenBank/DDBJ databases">
        <title>Function of individual gut microbiota members based on whole genome sequencing of pure cultures obtained from chicken caecum.</title>
        <authorList>
            <person name="Medvecky M."/>
            <person name="Cejkova D."/>
            <person name="Polansky O."/>
            <person name="Karasova D."/>
            <person name="Kubasova T."/>
            <person name="Cizek A."/>
            <person name="Rychlik I."/>
        </authorList>
    </citation>
    <scope>NUCLEOTIDE SEQUENCE [LARGE SCALE GENOMIC DNA]</scope>
    <source>
        <strain evidence="3">An109</strain>
    </source>
</reference>
<evidence type="ECO:0000256" key="1">
    <source>
        <dbReference type="SAM" id="Phobius"/>
    </source>
</evidence>
<keyword evidence="1" id="KW-0472">Membrane</keyword>
<dbReference type="AlphaFoldDB" id="A0A1Y4V1A8"/>
<name>A0A1Y4V1A8_9BACE</name>
<evidence type="ECO:0000313" key="2">
    <source>
        <dbReference type="EMBL" id="OUQ63851.1"/>
    </source>
</evidence>
<keyword evidence="1" id="KW-0812">Transmembrane</keyword>
<keyword evidence="1" id="KW-1133">Transmembrane helix</keyword>
<protein>
    <submittedName>
        <fullName evidence="2">Uncharacterized protein</fullName>
    </submittedName>
</protein>
<proteinExistence type="predicted"/>
<sequence>MFVTKSITKITAYLLLEIFFLLFYRVKTTILPFWFFFGSFRFDEVSVMMKRNPLIFTFIKLLKMKIKGLY</sequence>
<evidence type="ECO:0000313" key="3">
    <source>
        <dbReference type="Proteomes" id="UP000196036"/>
    </source>
</evidence>
<gene>
    <name evidence="2" type="ORF">B5E52_18395</name>
</gene>
<accession>A0A1Y4V1A8</accession>